<feature type="repeat" description="ANK" evidence="3">
    <location>
        <begin position="654"/>
        <end position="691"/>
    </location>
</feature>
<sequence>MKASGNDMADPLSIISIAFQATKVGWHIYQFFVDAPSAPANIRNAHDTITGLENTLHRVNDLLKHRPNPPPPERKNHDSIVTIVAQCGRALQSLDSQLPKIPEDTSGENILKKCRLQLKTVLSENSVSATLGRIDKWNQMLQICLSTLSIYSSWETRHSTEQTHVLVQELLQRQREADEFQADHPADGLLEDGAQSNLASLDPDFAAGIEAWRRSVREVVGSVVDFESVRVPPTTIPPTIAVAQSEEPASPTSSRRTDPPPIPVTDDQKSTTTMDSGVHMPSFDILEPGRSAAKPPQLLKHIMSSAQKSAQECIKMNLPQKAVEYHKKYMAHRQQLSPDSPLTFAERSEMEETLAEIYLCMGTAEGAAEATKIVHNLVEQEVGLPEAEQDAGRKARLYHRLSRILLDLGRPDSMDVAALYAERAFSDRLKLEPRQPGLVEESGKLWHQALLKIPSPDVAEGLNEYTVSELGFSVRPDLATTHHDLALEWCQKMGFDADGDGFRFDVCDSRLDSKVKGLSPLHAAVMEGDKDILTHMLGCAANLEIQQRKDFATPLLLACTLRDRDIVKLLLAKSAKADAIDQYDKTGLHRCQTERGGTEVAKLLLESESAGSLLLNAVDSNRETALVMAARMGNRSMVALLLERGASPDIVRPGGSTALISAVTAAMGKDRKRDIIQLLLQHGADPRKRDNSGNSAIDLANESIRTVMKKNGNGPSRRESMASTVTTSSYGSAGSRTSSGFGRIDTMSSRFSIRSGRSGSTVATTASPDSGGRSGSRWRFKRA</sequence>
<keyword evidence="6" id="KW-1185">Reference proteome</keyword>
<dbReference type="PANTHER" id="PTHR24198">
    <property type="entry name" value="ANKYRIN REPEAT AND PROTEIN KINASE DOMAIN-CONTAINING PROTEIN"/>
    <property type="match status" value="1"/>
</dbReference>
<protein>
    <recommendedName>
        <fullName evidence="7">Ankyrin repeat protein</fullName>
    </recommendedName>
</protein>
<keyword evidence="2 3" id="KW-0040">ANK repeat</keyword>
<reference evidence="5" key="1">
    <citation type="submission" date="2022-07" db="EMBL/GenBank/DDBJ databases">
        <title>Draft genome sequence of Zalerion maritima ATCC 34329, a (micro)plastics degrading marine fungus.</title>
        <authorList>
            <person name="Paco A."/>
            <person name="Goncalves M.F.M."/>
            <person name="Rocha-Santos T.A.P."/>
            <person name="Alves A."/>
        </authorList>
    </citation>
    <scope>NUCLEOTIDE SEQUENCE</scope>
    <source>
        <strain evidence="5">ATCC 34329</strain>
    </source>
</reference>
<dbReference type="PANTHER" id="PTHR24198:SF165">
    <property type="entry name" value="ANKYRIN REPEAT-CONTAINING PROTEIN-RELATED"/>
    <property type="match status" value="1"/>
</dbReference>
<dbReference type="PROSITE" id="PS50297">
    <property type="entry name" value="ANK_REP_REGION"/>
    <property type="match status" value="2"/>
</dbReference>
<evidence type="ECO:0000313" key="6">
    <source>
        <dbReference type="Proteomes" id="UP001201980"/>
    </source>
</evidence>
<dbReference type="InterPro" id="IPR002110">
    <property type="entry name" value="Ankyrin_rpt"/>
</dbReference>
<feature type="repeat" description="ANK" evidence="3">
    <location>
        <begin position="621"/>
        <end position="653"/>
    </location>
</feature>
<feature type="region of interest" description="Disordered" evidence="4">
    <location>
        <begin position="684"/>
        <end position="703"/>
    </location>
</feature>
<dbReference type="PROSITE" id="PS50088">
    <property type="entry name" value="ANK_REPEAT"/>
    <property type="match status" value="4"/>
</dbReference>
<evidence type="ECO:0000256" key="4">
    <source>
        <dbReference type="SAM" id="MobiDB-lite"/>
    </source>
</evidence>
<dbReference type="Pfam" id="PF12796">
    <property type="entry name" value="Ank_2"/>
    <property type="match status" value="2"/>
</dbReference>
<dbReference type="SUPFAM" id="SSF48403">
    <property type="entry name" value="Ankyrin repeat"/>
    <property type="match status" value="1"/>
</dbReference>
<feature type="repeat" description="ANK" evidence="3">
    <location>
        <begin position="516"/>
        <end position="548"/>
    </location>
</feature>
<feature type="compositionally biased region" description="Low complexity" evidence="4">
    <location>
        <begin position="726"/>
        <end position="740"/>
    </location>
</feature>
<evidence type="ECO:0000256" key="1">
    <source>
        <dbReference type="ARBA" id="ARBA00022737"/>
    </source>
</evidence>
<dbReference type="Gene3D" id="1.25.40.20">
    <property type="entry name" value="Ankyrin repeat-containing domain"/>
    <property type="match status" value="1"/>
</dbReference>
<dbReference type="SMART" id="SM00248">
    <property type="entry name" value="ANK"/>
    <property type="match status" value="4"/>
</dbReference>
<feature type="region of interest" description="Disordered" evidence="4">
    <location>
        <begin position="237"/>
        <end position="291"/>
    </location>
</feature>
<dbReference type="EMBL" id="JAKWBI020000275">
    <property type="protein sequence ID" value="KAJ2897443.1"/>
    <property type="molecule type" value="Genomic_DNA"/>
</dbReference>
<accession>A0AAD5RLA7</accession>
<evidence type="ECO:0008006" key="7">
    <source>
        <dbReference type="Google" id="ProtNLM"/>
    </source>
</evidence>
<dbReference type="Proteomes" id="UP001201980">
    <property type="component" value="Unassembled WGS sequence"/>
</dbReference>
<organism evidence="5 6">
    <name type="scientific">Zalerion maritima</name>
    <dbReference type="NCBI Taxonomy" id="339359"/>
    <lineage>
        <taxon>Eukaryota</taxon>
        <taxon>Fungi</taxon>
        <taxon>Dikarya</taxon>
        <taxon>Ascomycota</taxon>
        <taxon>Pezizomycotina</taxon>
        <taxon>Sordariomycetes</taxon>
        <taxon>Lulworthiomycetidae</taxon>
        <taxon>Lulworthiales</taxon>
        <taxon>Lulworthiaceae</taxon>
        <taxon>Zalerion</taxon>
    </lineage>
</organism>
<dbReference type="PRINTS" id="PR01415">
    <property type="entry name" value="ANKYRIN"/>
</dbReference>
<proteinExistence type="predicted"/>
<evidence type="ECO:0000256" key="2">
    <source>
        <dbReference type="ARBA" id="ARBA00023043"/>
    </source>
</evidence>
<comment type="caution">
    <text evidence="5">The sequence shown here is derived from an EMBL/GenBank/DDBJ whole genome shotgun (WGS) entry which is preliminary data.</text>
</comment>
<name>A0AAD5RLA7_9PEZI</name>
<feature type="repeat" description="ANK" evidence="3">
    <location>
        <begin position="550"/>
        <end position="582"/>
    </location>
</feature>
<evidence type="ECO:0000256" key="3">
    <source>
        <dbReference type="PROSITE-ProRule" id="PRU00023"/>
    </source>
</evidence>
<keyword evidence="1" id="KW-0677">Repeat</keyword>
<dbReference type="AlphaFoldDB" id="A0AAD5RLA7"/>
<dbReference type="InterPro" id="IPR036770">
    <property type="entry name" value="Ankyrin_rpt-contain_sf"/>
</dbReference>
<gene>
    <name evidence="5" type="ORF">MKZ38_004674</name>
</gene>
<feature type="compositionally biased region" description="Low complexity" evidence="4">
    <location>
        <begin position="748"/>
        <end position="760"/>
    </location>
</feature>
<evidence type="ECO:0000313" key="5">
    <source>
        <dbReference type="EMBL" id="KAJ2897443.1"/>
    </source>
</evidence>
<feature type="region of interest" description="Disordered" evidence="4">
    <location>
        <begin position="708"/>
        <end position="783"/>
    </location>
</feature>